<name>A0A0K2TX35_LEPSM</name>
<feature type="non-terminal residue" evidence="1">
    <location>
        <position position="1"/>
    </location>
</feature>
<protein>
    <submittedName>
        <fullName evidence="1">Uncharacterized protein</fullName>
    </submittedName>
</protein>
<reference evidence="1" key="1">
    <citation type="submission" date="2014-05" db="EMBL/GenBank/DDBJ databases">
        <authorList>
            <person name="Chronopoulou M."/>
        </authorList>
    </citation>
    <scope>NUCLEOTIDE SEQUENCE</scope>
    <source>
        <tissue evidence="1">Whole organism</tissue>
    </source>
</reference>
<evidence type="ECO:0000313" key="1">
    <source>
        <dbReference type="EMBL" id="CDW30390.1"/>
    </source>
</evidence>
<dbReference type="AlphaFoldDB" id="A0A0K2TX35"/>
<organism evidence="1">
    <name type="scientific">Lepeophtheirus salmonis</name>
    <name type="common">Salmon louse</name>
    <name type="synonym">Caligus salmonis</name>
    <dbReference type="NCBI Taxonomy" id="72036"/>
    <lineage>
        <taxon>Eukaryota</taxon>
        <taxon>Metazoa</taxon>
        <taxon>Ecdysozoa</taxon>
        <taxon>Arthropoda</taxon>
        <taxon>Crustacea</taxon>
        <taxon>Multicrustacea</taxon>
        <taxon>Hexanauplia</taxon>
        <taxon>Copepoda</taxon>
        <taxon>Siphonostomatoida</taxon>
        <taxon>Caligidae</taxon>
        <taxon>Lepeophtheirus</taxon>
    </lineage>
</organism>
<proteinExistence type="predicted"/>
<dbReference type="EMBL" id="HACA01013029">
    <property type="protein sequence ID" value="CDW30390.1"/>
    <property type="molecule type" value="Transcribed_RNA"/>
</dbReference>
<accession>A0A0K2TX35</accession>
<sequence>KRGGSQISVVHTLWTITANNFCLLPLELYFPRRDIEGSLLIRSLVNRICKAVNS</sequence>